<dbReference type="EMBL" id="CP001736">
    <property type="protein sequence ID" value="ADB30038.1"/>
    <property type="molecule type" value="Genomic_DNA"/>
</dbReference>
<sequence>MRTRRLSTAVVALAAAVSLAACGGQREPEAGGTGTDGGRLTIATGNTTGVYYQLGGALASVISEKVEGYRATASETGASVQNVQGLVAGNYDIAFSLGDTATDAVKGQNSFQQPQEVAALTRLYPNYTQVAVRASAGISKIADLKGKRVSTGSPNSGTEVIARRLLEAAGLDPARDVTAQRLGLPESVDAMKSGSIDALVWSGGLPTGGITDLTTSLGKNVKLIPITDLLPALQTKYGSIYAQGTVPAATYKQPADVATIIVPNVLLVRKNMPDELAEKLTKVIYENKDALVQVNAAAKGITVEDADKTDPVPLHPGAKKALDALK</sequence>
<accession>D2Q040</accession>
<dbReference type="eggNOG" id="COG2358">
    <property type="taxonomic scope" value="Bacteria"/>
</dbReference>
<feature type="region of interest" description="Disordered" evidence="1">
    <location>
        <begin position="307"/>
        <end position="326"/>
    </location>
</feature>
<gene>
    <name evidence="3" type="ordered locus">Kfla_0933</name>
</gene>
<dbReference type="Gene3D" id="3.40.190.10">
    <property type="entry name" value="Periplasmic binding protein-like II"/>
    <property type="match status" value="2"/>
</dbReference>
<dbReference type="KEGG" id="kfl:Kfla_0933"/>
<reference evidence="3 4" key="2">
    <citation type="journal article" date="2010" name="Stand. Genomic Sci.">
        <title>Complete genome sequence of Kribbella flavida type strain (IFO 14399).</title>
        <authorList>
            <person name="Pukall R."/>
            <person name="Lapidus A."/>
            <person name="Glavina Del Rio T."/>
            <person name="Copeland A."/>
            <person name="Tice H."/>
            <person name="Cheng J.-F."/>
            <person name="Lucas S."/>
            <person name="Chen F."/>
            <person name="Nolan M."/>
            <person name="LaButti K."/>
            <person name="Pati A."/>
            <person name="Ivanova N."/>
            <person name="Mavrommatis K."/>
            <person name="Mikhailova N."/>
            <person name="Pitluck S."/>
            <person name="Bruce D."/>
            <person name="Goodwin L."/>
            <person name="Land M."/>
            <person name="Hauser L."/>
            <person name="Chang Y.-J."/>
            <person name="Jeffries C.D."/>
            <person name="Chen A."/>
            <person name="Palaniappan K."/>
            <person name="Chain P."/>
            <person name="Rohde M."/>
            <person name="Goeker M."/>
            <person name="Bristow J."/>
            <person name="Eisen J.A."/>
            <person name="Markowitz V."/>
            <person name="Hugenholtz P."/>
            <person name="Kyrpides N.C."/>
            <person name="Klenk H.-P."/>
            <person name="Brettin T."/>
        </authorList>
    </citation>
    <scope>NUCLEOTIDE SEQUENCE [LARGE SCALE GENOMIC DNA]</scope>
    <source>
        <strain evidence="4">DSM 17836 / JCM 10339 / NBRC 14399</strain>
    </source>
</reference>
<keyword evidence="4" id="KW-1185">Reference proteome</keyword>
<dbReference type="Proteomes" id="UP000007967">
    <property type="component" value="Chromosome"/>
</dbReference>
<dbReference type="SUPFAM" id="SSF53850">
    <property type="entry name" value="Periplasmic binding protein-like II"/>
    <property type="match status" value="1"/>
</dbReference>
<dbReference type="STRING" id="479435.Kfla_0933"/>
<keyword evidence="3" id="KW-0675">Receptor</keyword>
<evidence type="ECO:0000256" key="1">
    <source>
        <dbReference type="SAM" id="MobiDB-lite"/>
    </source>
</evidence>
<dbReference type="Pfam" id="PF16868">
    <property type="entry name" value="NMT1_3"/>
    <property type="match status" value="1"/>
</dbReference>
<dbReference type="NCBIfam" id="TIGR02122">
    <property type="entry name" value="TRAP_TAXI"/>
    <property type="match status" value="1"/>
</dbReference>
<dbReference type="PANTHER" id="PTHR42941:SF1">
    <property type="entry name" value="SLL1037 PROTEIN"/>
    <property type="match status" value="1"/>
</dbReference>
<dbReference type="HOGENOM" id="CLU_033215_4_1_11"/>
<dbReference type="AlphaFoldDB" id="D2Q040"/>
<dbReference type="CDD" id="cd13569">
    <property type="entry name" value="PBP2_TAXI_TRAP_like_1"/>
    <property type="match status" value="1"/>
</dbReference>
<keyword evidence="2" id="KW-0732">Signal</keyword>
<evidence type="ECO:0000313" key="3">
    <source>
        <dbReference type="EMBL" id="ADB30038.1"/>
    </source>
</evidence>
<dbReference type="PANTHER" id="PTHR42941">
    <property type="entry name" value="SLL1037 PROTEIN"/>
    <property type="match status" value="1"/>
</dbReference>
<feature type="signal peptide" evidence="2">
    <location>
        <begin position="1"/>
        <end position="20"/>
    </location>
</feature>
<organism evidence="3 4">
    <name type="scientific">Kribbella flavida (strain DSM 17836 / JCM 10339 / NBRC 14399)</name>
    <dbReference type="NCBI Taxonomy" id="479435"/>
    <lineage>
        <taxon>Bacteria</taxon>
        <taxon>Bacillati</taxon>
        <taxon>Actinomycetota</taxon>
        <taxon>Actinomycetes</taxon>
        <taxon>Propionibacteriales</taxon>
        <taxon>Kribbellaceae</taxon>
        <taxon>Kribbella</taxon>
    </lineage>
</organism>
<reference evidence="4" key="1">
    <citation type="submission" date="2009-09" db="EMBL/GenBank/DDBJ databases">
        <title>The complete genome of Kribbella flavida DSM 17836.</title>
        <authorList>
            <consortium name="US DOE Joint Genome Institute (JGI-PGF)"/>
            <person name="Lucas S."/>
            <person name="Copeland A."/>
            <person name="Lapidus A."/>
            <person name="Glavina del Rio T."/>
            <person name="Dalin E."/>
            <person name="Tice H."/>
            <person name="Bruce D."/>
            <person name="Goodwin L."/>
            <person name="Pitluck S."/>
            <person name="Kyrpides N."/>
            <person name="Mavromatis K."/>
            <person name="Ivanova N."/>
            <person name="Saunders E."/>
            <person name="Brettin T."/>
            <person name="Detter J.C."/>
            <person name="Han C."/>
            <person name="Larimer F."/>
            <person name="Land M."/>
            <person name="Hauser L."/>
            <person name="Markowitz V."/>
            <person name="Cheng J.-F."/>
            <person name="Hugenholtz P."/>
            <person name="Woyke T."/>
            <person name="Wu D."/>
            <person name="Pukall R."/>
            <person name="Klenk H.-P."/>
            <person name="Eisen J.A."/>
        </authorList>
    </citation>
    <scope>NUCLEOTIDE SEQUENCE [LARGE SCALE GENOMIC DNA]</scope>
    <source>
        <strain evidence="4">DSM 17836 / JCM 10339 / NBRC 14399</strain>
    </source>
</reference>
<name>D2Q040_KRIFD</name>
<feature type="chain" id="PRO_5039096206" evidence="2">
    <location>
        <begin position="21"/>
        <end position="326"/>
    </location>
</feature>
<evidence type="ECO:0000256" key="2">
    <source>
        <dbReference type="SAM" id="SignalP"/>
    </source>
</evidence>
<dbReference type="OrthoDB" id="5582316at2"/>
<dbReference type="PROSITE" id="PS51257">
    <property type="entry name" value="PROKAR_LIPOPROTEIN"/>
    <property type="match status" value="1"/>
</dbReference>
<protein>
    <submittedName>
        <fullName evidence="3">TRAP transporter solute receptor, TAXI family</fullName>
    </submittedName>
</protein>
<dbReference type="InterPro" id="IPR011852">
    <property type="entry name" value="TRAP_TAXI"/>
</dbReference>
<evidence type="ECO:0000313" key="4">
    <source>
        <dbReference type="Proteomes" id="UP000007967"/>
    </source>
</evidence>
<dbReference type="RefSeq" id="WP_012918594.1">
    <property type="nucleotide sequence ID" value="NC_013729.1"/>
</dbReference>
<proteinExistence type="predicted"/>